<dbReference type="NCBIfam" id="TIGR02436">
    <property type="entry name" value="four helix bundle protein"/>
    <property type="match status" value="1"/>
</dbReference>
<proteinExistence type="predicted"/>
<dbReference type="PANTHER" id="PTHR38471:SF2">
    <property type="entry name" value="FOUR HELIX BUNDLE PROTEIN"/>
    <property type="match status" value="1"/>
</dbReference>
<dbReference type="AlphaFoldDB" id="A0A6N3DTH7"/>
<accession>A0A6N3DTH7</accession>
<dbReference type="EMBL" id="CACRUV010000021">
    <property type="protein sequence ID" value="VYU31365.1"/>
    <property type="molecule type" value="Genomic_DNA"/>
</dbReference>
<dbReference type="SUPFAM" id="SSF158446">
    <property type="entry name" value="IVS-encoded protein-like"/>
    <property type="match status" value="1"/>
</dbReference>
<dbReference type="Gene3D" id="1.20.1440.60">
    <property type="entry name" value="23S rRNA-intervening sequence"/>
    <property type="match status" value="1"/>
</dbReference>
<dbReference type="PIRSF" id="PIRSF035652">
    <property type="entry name" value="CHP02436"/>
    <property type="match status" value="1"/>
</dbReference>
<dbReference type="InterPro" id="IPR036583">
    <property type="entry name" value="23S_rRNA_IVS_sf"/>
</dbReference>
<evidence type="ECO:0008006" key="2">
    <source>
        <dbReference type="Google" id="ProtNLM"/>
    </source>
</evidence>
<dbReference type="PANTHER" id="PTHR38471">
    <property type="entry name" value="FOUR HELIX BUNDLE PROTEIN"/>
    <property type="match status" value="1"/>
</dbReference>
<sequence>MLRSGTAIGALLKEAEHAQSKADFISKVNIALKEANETEYWIMLLKETDYLSEKEYESIIEDCRELIKLTVSIVKTSKQNMNGTSK</sequence>
<organism evidence="1">
    <name type="scientific">Parabacteroides merdae</name>
    <dbReference type="NCBI Taxonomy" id="46503"/>
    <lineage>
        <taxon>Bacteria</taxon>
        <taxon>Pseudomonadati</taxon>
        <taxon>Bacteroidota</taxon>
        <taxon>Bacteroidia</taxon>
        <taxon>Bacteroidales</taxon>
        <taxon>Tannerellaceae</taxon>
        <taxon>Parabacteroides</taxon>
    </lineage>
</organism>
<evidence type="ECO:0000313" key="1">
    <source>
        <dbReference type="EMBL" id="VYU31365.1"/>
    </source>
</evidence>
<protein>
    <recommendedName>
        <fullName evidence="2">Four helix bundle protein</fullName>
    </recommendedName>
</protein>
<dbReference type="Pfam" id="PF05635">
    <property type="entry name" value="23S_rRNA_IVP"/>
    <property type="match status" value="1"/>
</dbReference>
<dbReference type="InterPro" id="IPR012657">
    <property type="entry name" value="23S_rRNA-intervening_sequence"/>
</dbReference>
<reference evidence="1" key="1">
    <citation type="submission" date="2019-11" db="EMBL/GenBank/DDBJ databases">
        <authorList>
            <person name="Feng L."/>
        </authorList>
    </citation>
    <scope>NUCLEOTIDE SEQUENCE</scope>
    <source>
        <strain evidence="1">PmerdaeLFYP103</strain>
    </source>
</reference>
<name>A0A6N3DTH7_9BACT</name>
<gene>
    <name evidence="1" type="ORF">PMLFYP103_01761</name>
</gene>